<dbReference type="Proteomes" id="UP000054047">
    <property type="component" value="Unassembled WGS sequence"/>
</dbReference>
<dbReference type="Gene3D" id="2.60.220.50">
    <property type="match status" value="1"/>
</dbReference>
<evidence type="ECO:0000256" key="3">
    <source>
        <dbReference type="ARBA" id="ARBA00022989"/>
    </source>
</evidence>
<feature type="transmembrane region" description="Helical" evidence="5">
    <location>
        <begin position="388"/>
        <end position="409"/>
    </location>
</feature>
<keyword evidence="2 5" id="KW-0812">Transmembrane</keyword>
<evidence type="ECO:0000256" key="5">
    <source>
        <dbReference type="SAM" id="Phobius"/>
    </source>
</evidence>
<sequence length="549" mass="61818">MITKNSTKIWEFFTLGPDKLMESSVLTHLGMLGTFALNANGVSTIHTVARFIRDLLTVPAFSADPTATAHFDQKIAEQAALVIDSVLRIDFDALQGNTTLAKSEMWSILSEFSTRLPSPFTLVSPDMGLHMKAMQWVKDSENFETVLGTKCRVKLPTIDSDHIVRSVCMANASLFDIISSQNPVLSLKLDSVDHVYFSKMLIMLKPKDYFHNYTCVYYDAAEGGWSTRGIRRIDANFHGFVRCETNHMGIFSLLPDSYFLSEDDAMRDLGVLLPTVTTFISMICSIFLLFMAAVQKNQTVDFALLVYLFFVFMIHVVHLVMLIAPQVGDPFALSPALHLILQFSIISVSATLYLVISSIRAVLMAHERVKEVEEQVFERIDWLFLANYLSPTVLFCALAISYAIWNIYLGGMWRSRHRGSSERFLSLAPAVQASLVSIVMLGFLASFVILFLFREDSSVVAILFSLTQILYSCCAFLFAGYLFRMRYLFEREEDGSTQSLERKRDISRALLDHVDVAKTSDNGSVKSDSGTYLRMPQNLYDRAPMVSIV</sequence>
<feature type="transmembrane region" description="Helical" evidence="5">
    <location>
        <begin position="304"/>
        <end position="324"/>
    </location>
</feature>
<comment type="subcellular location">
    <subcellularLocation>
        <location evidence="1">Membrane</location>
    </subcellularLocation>
</comment>
<keyword evidence="7" id="KW-1185">Reference proteome</keyword>
<dbReference type="SMART" id="SM00303">
    <property type="entry name" value="GPS"/>
    <property type="match status" value="1"/>
</dbReference>
<evidence type="ECO:0000256" key="2">
    <source>
        <dbReference type="ARBA" id="ARBA00022692"/>
    </source>
</evidence>
<name>A0A0C2H4F9_9BILA</name>
<evidence type="ECO:0000313" key="7">
    <source>
        <dbReference type="Proteomes" id="UP000054047"/>
    </source>
</evidence>
<dbReference type="EMBL" id="KN728154">
    <property type="protein sequence ID" value="KIH64281.1"/>
    <property type="molecule type" value="Genomic_DNA"/>
</dbReference>
<feature type="transmembrane region" description="Helical" evidence="5">
    <location>
        <begin position="430"/>
        <end position="453"/>
    </location>
</feature>
<keyword evidence="3 5" id="KW-1133">Transmembrane helix</keyword>
<feature type="transmembrane region" description="Helical" evidence="5">
    <location>
        <begin position="459"/>
        <end position="483"/>
    </location>
</feature>
<gene>
    <name evidence="6" type="ORF">ANCDUO_05409</name>
</gene>
<feature type="transmembrane region" description="Helical" evidence="5">
    <location>
        <begin position="269"/>
        <end position="292"/>
    </location>
</feature>
<reference evidence="6 7" key="1">
    <citation type="submission" date="2013-12" db="EMBL/GenBank/DDBJ databases">
        <title>Draft genome of the parsitic nematode Ancylostoma duodenale.</title>
        <authorList>
            <person name="Mitreva M."/>
        </authorList>
    </citation>
    <scope>NUCLEOTIDE SEQUENCE [LARGE SCALE GENOMIC DNA]</scope>
    <source>
        <strain evidence="6 7">Zhejiang</strain>
    </source>
</reference>
<evidence type="ECO:0000256" key="1">
    <source>
        <dbReference type="ARBA" id="ARBA00004370"/>
    </source>
</evidence>
<proteinExistence type="predicted"/>
<dbReference type="InterPro" id="IPR046338">
    <property type="entry name" value="GAIN_dom_sf"/>
</dbReference>
<dbReference type="Pfam" id="PF01825">
    <property type="entry name" value="GPS"/>
    <property type="match status" value="1"/>
</dbReference>
<accession>A0A0C2H4F9</accession>
<dbReference type="InterPro" id="IPR000203">
    <property type="entry name" value="GPS"/>
</dbReference>
<dbReference type="OrthoDB" id="5795156at2759"/>
<feature type="transmembrane region" description="Helical" evidence="5">
    <location>
        <begin position="336"/>
        <end position="356"/>
    </location>
</feature>
<evidence type="ECO:0000313" key="6">
    <source>
        <dbReference type="EMBL" id="KIH64281.1"/>
    </source>
</evidence>
<dbReference type="GO" id="GO:0016020">
    <property type="term" value="C:membrane"/>
    <property type="evidence" value="ECO:0007669"/>
    <property type="project" value="UniProtKB-SubCell"/>
</dbReference>
<protein>
    <submittedName>
        <fullName evidence="6">Latrophilin/CL-1-like GPS domain protein</fullName>
    </submittedName>
</protein>
<dbReference type="AlphaFoldDB" id="A0A0C2H4F9"/>
<organism evidence="6 7">
    <name type="scientific">Ancylostoma duodenale</name>
    <dbReference type="NCBI Taxonomy" id="51022"/>
    <lineage>
        <taxon>Eukaryota</taxon>
        <taxon>Metazoa</taxon>
        <taxon>Ecdysozoa</taxon>
        <taxon>Nematoda</taxon>
        <taxon>Chromadorea</taxon>
        <taxon>Rhabditida</taxon>
        <taxon>Rhabditina</taxon>
        <taxon>Rhabditomorpha</taxon>
        <taxon>Strongyloidea</taxon>
        <taxon>Ancylostomatidae</taxon>
        <taxon>Ancylostomatinae</taxon>
        <taxon>Ancylostoma</taxon>
    </lineage>
</organism>
<evidence type="ECO:0000256" key="4">
    <source>
        <dbReference type="ARBA" id="ARBA00023136"/>
    </source>
</evidence>
<keyword evidence="4 5" id="KW-0472">Membrane</keyword>